<evidence type="ECO:0000256" key="1">
    <source>
        <dbReference type="ARBA" id="ARBA00004167"/>
    </source>
</evidence>
<keyword evidence="3" id="KW-0812">Transmembrane</keyword>
<proteinExistence type="inferred from homology"/>
<dbReference type="Pfam" id="PF01145">
    <property type="entry name" value="Band_7"/>
    <property type="match status" value="1"/>
</dbReference>
<evidence type="ECO:0000256" key="5">
    <source>
        <dbReference type="ARBA" id="ARBA00023136"/>
    </source>
</evidence>
<comment type="function">
    <text evidence="6">HflC and HflK could regulate a protease.</text>
</comment>
<dbReference type="RefSeq" id="WP_406854283.1">
    <property type="nucleotide sequence ID" value="NZ_CP157484.1"/>
</dbReference>
<evidence type="ECO:0000256" key="7">
    <source>
        <dbReference type="SAM" id="MobiDB-lite"/>
    </source>
</evidence>
<dbReference type="GO" id="GO:0006508">
    <property type="term" value="P:proteolysis"/>
    <property type="evidence" value="ECO:0007669"/>
    <property type="project" value="UniProtKB-KW"/>
</dbReference>
<dbReference type="AlphaFoldDB" id="A0AAU7JAY9"/>
<dbReference type="InterPro" id="IPR036013">
    <property type="entry name" value="Band_7/SPFH_dom_sf"/>
</dbReference>
<reference evidence="9" key="1">
    <citation type="submission" date="2024-05" db="EMBL/GenBank/DDBJ databases">
        <authorList>
            <person name="Kim S."/>
            <person name="Heo J."/>
            <person name="Choi H."/>
            <person name="Choi Y."/>
            <person name="Kwon S.-W."/>
            <person name="Kim Y."/>
        </authorList>
    </citation>
    <scope>NUCLEOTIDE SEQUENCE</scope>
    <source>
        <strain evidence="9">KACC 23698</strain>
    </source>
</reference>
<dbReference type="CDD" id="cd03405">
    <property type="entry name" value="SPFH_HflC"/>
    <property type="match status" value="1"/>
</dbReference>
<dbReference type="SMART" id="SM00244">
    <property type="entry name" value="PHB"/>
    <property type="match status" value="1"/>
</dbReference>
<comment type="subcellular location">
    <subcellularLocation>
        <location evidence="1">Membrane</location>
        <topology evidence="1">Single-pass membrane protein</topology>
    </subcellularLocation>
</comment>
<accession>A0AAU7JAY9</accession>
<comment type="similarity">
    <text evidence="2 6">Belongs to the band 7/mec-2 family. HflC subfamily.</text>
</comment>
<evidence type="ECO:0000256" key="4">
    <source>
        <dbReference type="ARBA" id="ARBA00022989"/>
    </source>
</evidence>
<keyword evidence="4" id="KW-1133">Transmembrane helix</keyword>
<feature type="region of interest" description="Disordered" evidence="7">
    <location>
        <begin position="285"/>
        <end position="322"/>
    </location>
</feature>
<dbReference type="PANTHER" id="PTHR42911">
    <property type="entry name" value="MODULATOR OF FTSH PROTEASE HFLC"/>
    <property type="match status" value="1"/>
</dbReference>
<name>A0AAU7JAY9_9HYPH</name>
<dbReference type="PIRSF" id="PIRSF005651">
    <property type="entry name" value="HflC"/>
    <property type="match status" value="1"/>
</dbReference>
<dbReference type="GO" id="GO:0016020">
    <property type="term" value="C:membrane"/>
    <property type="evidence" value="ECO:0007669"/>
    <property type="project" value="UniProtKB-SubCell"/>
</dbReference>
<dbReference type="EMBL" id="CP157484">
    <property type="protein sequence ID" value="XBO37463.1"/>
    <property type="molecule type" value="Genomic_DNA"/>
</dbReference>
<dbReference type="InterPro" id="IPR001972">
    <property type="entry name" value="Stomatin_HflK_fam"/>
</dbReference>
<evidence type="ECO:0000259" key="8">
    <source>
        <dbReference type="SMART" id="SM00244"/>
    </source>
</evidence>
<protein>
    <recommendedName>
        <fullName evidence="6">Protein HflC</fullName>
    </recommendedName>
</protein>
<sequence length="322" mass="35584">MNSTVRLVTAIALLLLAVLLYSSTFVVQQTSQALVFRFGKVARAPITEPGLYFKAPFIDVVVDIDKRILDLELPSQEVIASDQKRLVVDAFTRFRVTDPLRFYQSVGNVPGAASRLTSIVNSTVRTVLADASFTAVVRTDRQALMHKIRDDVNRQAGGLGIEVVDVRLRRADLPEQNSQAVFQRMQTERQREAADIRANGSQMSQTIKAKADRDVVVLRADATRRADELRGNGEAEKNRLLADAFNRDPDFFSFYRSMQAYEVAMKTGDTRMVLTPDSDFFRYFGNPTAKPKEQGRLPATLAPAPPPGVSTAAPPAPGEAKP</sequence>
<evidence type="ECO:0000313" key="9">
    <source>
        <dbReference type="EMBL" id="XBO37463.1"/>
    </source>
</evidence>
<evidence type="ECO:0000256" key="6">
    <source>
        <dbReference type="PIRNR" id="PIRNR005651"/>
    </source>
</evidence>
<organism evidence="9">
    <name type="scientific">Alsobacter sp. KACC 23698</name>
    <dbReference type="NCBI Taxonomy" id="3149229"/>
    <lineage>
        <taxon>Bacteria</taxon>
        <taxon>Pseudomonadati</taxon>
        <taxon>Pseudomonadota</taxon>
        <taxon>Alphaproteobacteria</taxon>
        <taxon>Hyphomicrobiales</taxon>
        <taxon>Alsobacteraceae</taxon>
        <taxon>Alsobacter</taxon>
    </lineage>
</organism>
<feature type="domain" description="Band 7" evidence="8">
    <location>
        <begin position="22"/>
        <end position="185"/>
    </location>
</feature>
<dbReference type="InterPro" id="IPR010200">
    <property type="entry name" value="HflC"/>
</dbReference>
<evidence type="ECO:0000256" key="2">
    <source>
        <dbReference type="ARBA" id="ARBA00007862"/>
    </source>
</evidence>
<keyword evidence="5" id="KW-0472">Membrane</keyword>
<evidence type="ECO:0000256" key="3">
    <source>
        <dbReference type="ARBA" id="ARBA00022692"/>
    </source>
</evidence>
<keyword evidence="9" id="KW-0645">Protease</keyword>
<keyword evidence="9" id="KW-0378">Hydrolase</keyword>
<gene>
    <name evidence="9" type="ORF">ABEG18_17230</name>
</gene>
<dbReference type="Gene3D" id="3.30.479.30">
    <property type="entry name" value="Band 7 domain"/>
    <property type="match status" value="1"/>
</dbReference>
<dbReference type="PANTHER" id="PTHR42911:SF1">
    <property type="entry name" value="MODULATOR OF FTSH PROTEASE HFLC"/>
    <property type="match status" value="1"/>
</dbReference>
<dbReference type="GO" id="GO:0008233">
    <property type="term" value="F:peptidase activity"/>
    <property type="evidence" value="ECO:0007669"/>
    <property type="project" value="UniProtKB-KW"/>
</dbReference>
<dbReference type="SUPFAM" id="SSF117892">
    <property type="entry name" value="Band 7/SPFH domain"/>
    <property type="match status" value="1"/>
</dbReference>
<dbReference type="PRINTS" id="PR00721">
    <property type="entry name" value="STOMATIN"/>
</dbReference>
<dbReference type="InterPro" id="IPR001107">
    <property type="entry name" value="Band_7"/>
</dbReference>